<dbReference type="OrthoDB" id="10381561at2759"/>
<gene>
    <name evidence="2" type="ORF">MGAL_10B090793</name>
</gene>
<reference evidence="2" key="1">
    <citation type="submission" date="2018-11" db="EMBL/GenBank/DDBJ databases">
        <authorList>
            <person name="Alioto T."/>
            <person name="Alioto T."/>
        </authorList>
    </citation>
    <scope>NUCLEOTIDE SEQUENCE</scope>
</reference>
<evidence type="ECO:0000313" key="2">
    <source>
        <dbReference type="EMBL" id="VDI76736.1"/>
    </source>
</evidence>
<sequence length="253" mass="29100">MKKDSFQTHLDFLDKIREKIWDRIINEDEMMPTAEALKFHWMRGCWVSDMWDKALHSSVTLLNPMHYGWEMKPDYGLSIIWDTPENYSRVEHTVLFLTKGCNCKTGCVNNRCLCRRKGNVCGPGCSCTLCKNTSASTSSQSLPVQVSVDTQCLPQSSDIQFPPQSPDITNSTGYLNYTNSGDHHTWNENEDLSCKNFDNSIELQNAFEDTEMFTDYNENEIITSLFLSEFESVGEILYDNDLTLQEIDFLDFV</sequence>
<evidence type="ECO:0000313" key="3">
    <source>
        <dbReference type="Proteomes" id="UP000596742"/>
    </source>
</evidence>
<dbReference type="SMART" id="SM01114">
    <property type="entry name" value="CXC"/>
    <property type="match status" value="1"/>
</dbReference>
<protein>
    <recommendedName>
        <fullName evidence="1">Tesmin/TSO1-like CXC domain-containing protein</fullName>
    </recommendedName>
</protein>
<feature type="domain" description="Tesmin/TSO1-like CXC" evidence="1">
    <location>
        <begin position="96"/>
        <end position="136"/>
    </location>
</feature>
<dbReference type="AlphaFoldDB" id="A0A8B6HAX8"/>
<organism evidence="2 3">
    <name type="scientific">Mytilus galloprovincialis</name>
    <name type="common">Mediterranean mussel</name>
    <dbReference type="NCBI Taxonomy" id="29158"/>
    <lineage>
        <taxon>Eukaryota</taxon>
        <taxon>Metazoa</taxon>
        <taxon>Spiralia</taxon>
        <taxon>Lophotrochozoa</taxon>
        <taxon>Mollusca</taxon>
        <taxon>Bivalvia</taxon>
        <taxon>Autobranchia</taxon>
        <taxon>Pteriomorphia</taxon>
        <taxon>Mytilida</taxon>
        <taxon>Mytiloidea</taxon>
        <taxon>Mytilidae</taxon>
        <taxon>Mytilinae</taxon>
        <taxon>Mytilus</taxon>
    </lineage>
</organism>
<accession>A0A8B6HAX8</accession>
<name>A0A8B6HAX8_MYTGA</name>
<dbReference type="InterPro" id="IPR033467">
    <property type="entry name" value="Tesmin/TSO1-like_CXC"/>
</dbReference>
<comment type="caution">
    <text evidence="2">The sequence shown here is derived from an EMBL/GenBank/DDBJ whole genome shotgun (WGS) entry which is preliminary data.</text>
</comment>
<evidence type="ECO:0000259" key="1">
    <source>
        <dbReference type="SMART" id="SM01114"/>
    </source>
</evidence>
<dbReference type="EMBL" id="UYJE01009785">
    <property type="protein sequence ID" value="VDI76736.1"/>
    <property type="molecule type" value="Genomic_DNA"/>
</dbReference>
<proteinExistence type="predicted"/>
<dbReference type="Proteomes" id="UP000596742">
    <property type="component" value="Unassembled WGS sequence"/>
</dbReference>
<keyword evidence="3" id="KW-1185">Reference proteome</keyword>